<accession>A0A1H0HLM6</accession>
<gene>
    <name evidence="2" type="ORF">SAMN04487957_104223</name>
</gene>
<evidence type="ECO:0000256" key="1">
    <source>
        <dbReference type="SAM" id="MobiDB-lite"/>
    </source>
</evidence>
<dbReference type="Proteomes" id="UP000199075">
    <property type="component" value="Unassembled WGS sequence"/>
</dbReference>
<name>A0A1H0HLM6_9GAMM</name>
<keyword evidence="3" id="KW-1185">Reference proteome</keyword>
<feature type="region of interest" description="Disordered" evidence="1">
    <location>
        <begin position="124"/>
        <end position="162"/>
    </location>
</feature>
<feature type="compositionally biased region" description="Basic and acidic residues" evidence="1">
    <location>
        <begin position="226"/>
        <end position="245"/>
    </location>
</feature>
<sequence>MSCPARAGGAGLELRLEHGDIGEQLVGGHAGNATPLAQPFGQQVQHPRCTASPALLELAAPCPRGECQAYRQRHHHPHQHGQQAVGPQRQDVLAVGDPQQGDHGGGVAREQRGVGDHAVQGVADAGAQADPERQADHQPGQAVAAGREQRQPHRGAHQGAQHAVEALLDEQLTHRLGGGPDGHRRPLGVLQADRPGDDQGQAGGQGGAQGKAQAFQVEAGGGEPTGEGHGRSSWRGGRDNKAQND</sequence>
<protein>
    <submittedName>
        <fullName evidence="2">Uncharacterized protein</fullName>
    </submittedName>
</protein>
<proteinExistence type="predicted"/>
<dbReference type="EMBL" id="FNIV01000004">
    <property type="protein sequence ID" value="SDO20116.1"/>
    <property type="molecule type" value="Genomic_DNA"/>
</dbReference>
<evidence type="ECO:0000313" key="2">
    <source>
        <dbReference type="EMBL" id="SDO20116.1"/>
    </source>
</evidence>
<organism evidence="2 3">
    <name type="scientific">Halomonas shengliensis</name>
    <dbReference type="NCBI Taxonomy" id="419597"/>
    <lineage>
        <taxon>Bacteria</taxon>
        <taxon>Pseudomonadati</taxon>
        <taxon>Pseudomonadota</taxon>
        <taxon>Gammaproteobacteria</taxon>
        <taxon>Oceanospirillales</taxon>
        <taxon>Halomonadaceae</taxon>
        <taxon>Halomonas</taxon>
    </lineage>
</organism>
<evidence type="ECO:0000313" key="3">
    <source>
        <dbReference type="Proteomes" id="UP000199075"/>
    </source>
</evidence>
<reference evidence="3" key="1">
    <citation type="submission" date="2016-10" db="EMBL/GenBank/DDBJ databases">
        <authorList>
            <person name="Varghese N."/>
            <person name="Submissions S."/>
        </authorList>
    </citation>
    <scope>NUCLEOTIDE SEQUENCE [LARGE SCALE GENOMIC DNA]</scope>
    <source>
        <strain evidence="3">CGMCC 1.6444</strain>
    </source>
</reference>
<feature type="region of interest" description="Disordered" evidence="1">
    <location>
        <begin position="174"/>
        <end position="245"/>
    </location>
</feature>
<dbReference type="STRING" id="419597.SAMN04487957_104223"/>
<dbReference type="AlphaFoldDB" id="A0A1H0HLM6"/>